<dbReference type="Gene3D" id="3.40.50.300">
    <property type="entry name" value="P-loop containing nucleotide triphosphate hydrolases"/>
    <property type="match status" value="1"/>
</dbReference>
<evidence type="ECO:0000256" key="7">
    <source>
        <dbReference type="ARBA" id="ARBA00022840"/>
    </source>
</evidence>
<evidence type="ECO:0000256" key="3">
    <source>
        <dbReference type="ARBA" id="ARBA00022741"/>
    </source>
</evidence>
<evidence type="ECO:0008006" key="16">
    <source>
        <dbReference type="Google" id="ProtNLM"/>
    </source>
</evidence>
<dbReference type="InterPro" id="IPR058951">
    <property type="entry name" value="WHD_Rad26_CSB-like"/>
</dbReference>
<evidence type="ECO:0000256" key="8">
    <source>
        <dbReference type="ARBA" id="ARBA00023125"/>
    </source>
</evidence>
<evidence type="ECO:0000256" key="2">
    <source>
        <dbReference type="ARBA" id="ARBA00007025"/>
    </source>
</evidence>
<dbReference type="GO" id="GO:0005634">
    <property type="term" value="C:nucleus"/>
    <property type="evidence" value="ECO:0007669"/>
    <property type="project" value="UniProtKB-SubCell"/>
</dbReference>
<dbReference type="Gene3D" id="3.40.50.10810">
    <property type="entry name" value="Tandem AAA-ATPase domain"/>
    <property type="match status" value="1"/>
</dbReference>
<feature type="region of interest" description="Disordered" evidence="11">
    <location>
        <begin position="1139"/>
        <end position="1162"/>
    </location>
</feature>
<evidence type="ECO:0000256" key="6">
    <source>
        <dbReference type="ARBA" id="ARBA00022806"/>
    </source>
</evidence>
<dbReference type="GO" id="GO:0016787">
    <property type="term" value="F:hydrolase activity"/>
    <property type="evidence" value="ECO:0007669"/>
    <property type="project" value="UniProtKB-KW"/>
</dbReference>
<dbReference type="Proteomes" id="UP000054560">
    <property type="component" value="Unassembled WGS sequence"/>
</dbReference>
<feature type="region of interest" description="Disordered" evidence="11">
    <location>
        <begin position="48"/>
        <end position="91"/>
    </location>
</feature>
<dbReference type="EMBL" id="KQ242129">
    <property type="protein sequence ID" value="KNC80608.1"/>
    <property type="molecule type" value="Genomic_DNA"/>
</dbReference>
<dbReference type="PANTHER" id="PTHR45629:SF7">
    <property type="entry name" value="DNA EXCISION REPAIR PROTEIN ERCC-6-RELATED"/>
    <property type="match status" value="1"/>
</dbReference>
<accession>A0A0L0FXE3</accession>
<evidence type="ECO:0000259" key="12">
    <source>
        <dbReference type="PROSITE" id="PS51192"/>
    </source>
</evidence>
<keyword evidence="15" id="KW-1185">Reference proteome</keyword>
<keyword evidence="4" id="KW-0227">DNA damage</keyword>
<keyword evidence="10" id="KW-0539">Nucleus</keyword>
<dbReference type="InterPro" id="IPR049730">
    <property type="entry name" value="SNF2/RAD54-like_C"/>
</dbReference>
<gene>
    <name evidence="14" type="ORF">SARC_07031</name>
</gene>
<evidence type="ECO:0000256" key="9">
    <source>
        <dbReference type="ARBA" id="ARBA00023204"/>
    </source>
</evidence>
<feature type="compositionally biased region" description="Basic and acidic residues" evidence="11">
    <location>
        <begin position="11"/>
        <end position="21"/>
    </location>
</feature>
<feature type="compositionally biased region" description="Acidic residues" evidence="11">
    <location>
        <begin position="374"/>
        <end position="383"/>
    </location>
</feature>
<dbReference type="GO" id="GO:0008094">
    <property type="term" value="F:ATP-dependent activity, acting on DNA"/>
    <property type="evidence" value="ECO:0007669"/>
    <property type="project" value="TreeGrafter"/>
</dbReference>
<feature type="domain" description="Helicase C-terminal" evidence="13">
    <location>
        <begin position="760"/>
        <end position="919"/>
    </location>
</feature>
<feature type="compositionally biased region" description="Low complexity" evidence="11">
    <location>
        <begin position="1333"/>
        <end position="1343"/>
    </location>
</feature>
<dbReference type="RefSeq" id="XP_014154510.1">
    <property type="nucleotide sequence ID" value="XM_014299035.1"/>
</dbReference>
<dbReference type="InterPro" id="IPR014001">
    <property type="entry name" value="Helicase_ATP-bd"/>
</dbReference>
<dbReference type="PROSITE" id="PS51194">
    <property type="entry name" value="HELICASE_CTER"/>
    <property type="match status" value="1"/>
</dbReference>
<keyword evidence="5" id="KW-0378">Hydrolase</keyword>
<dbReference type="PROSITE" id="PS51192">
    <property type="entry name" value="HELICASE_ATP_BIND_1"/>
    <property type="match status" value="1"/>
</dbReference>
<dbReference type="Pfam" id="PF25875">
    <property type="entry name" value="WHD_Rad26_CSB"/>
    <property type="match status" value="1"/>
</dbReference>
<proteinExistence type="inferred from homology"/>
<dbReference type="Pfam" id="PF00271">
    <property type="entry name" value="Helicase_C"/>
    <property type="match status" value="1"/>
</dbReference>
<keyword evidence="8" id="KW-0238">DNA-binding</keyword>
<dbReference type="InterPro" id="IPR038718">
    <property type="entry name" value="SNF2-like_sf"/>
</dbReference>
<evidence type="ECO:0000256" key="10">
    <source>
        <dbReference type="ARBA" id="ARBA00023242"/>
    </source>
</evidence>
<dbReference type="Pfam" id="PF00176">
    <property type="entry name" value="SNF2-rel_dom"/>
    <property type="match status" value="1"/>
</dbReference>
<keyword evidence="9" id="KW-0234">DNA repair</keyword>
<dbReference type="SMART" id="SM00490">
    <property type="entry name" value="HELICc"/>
    <property type="match status" value="1"/>
</dbReference>
<dbReference type="FunFam" id="3.40.50.10810:FF:000019">
    <property type="entry name" value="DNA excision repair protein ERCC-6-like 2 isoform X1"/>
    <property type="match status" value="1"/>
</dbReference>
<dbReference type="SUPFAM" id="SSF52540">
    <property type="entry name" value="P-loop containing nucleoside triphosphate hydrolases"/>
    <property type="match status" value="2"/>
</dbReference>
<feature type="compositionally biased region" description="Basic and acidic residues" evidence="11">
    <location>
        <begin position="1020"/>
        <end position="1037"/>
    </location>
</feature>
<feature type="compositionally biased region" description="Basic and acidic residues" evidence="11">
    <location>
        <begin position="974"/>
        <end position="991"/>
    </location>
</feature>
<dbReference type="InterPro" id="IPR000330">
    <property type="entry name" value="SNF2_N"/>
</dbReference>
<feature type="compositionally biased region" description="Basic residues" evidence="11">
    <location>
        <begin position="358"/>
        <end position="369"/>
    </location>
</feature>
<name>A0A0L0FXE3_9EUKA</name>
<dbReference type="OrthoDB" id="10252227at2759"/>
<feature type="region of interest" description="Disordered" evidence="11">
    <location>
        <begin position="1235"/>
        <end position="1283"/>
    </location>
</feature>
<evidence type="ECO:0000256" key="4">
    <source>
        <dbReference type="ARBA" id="ARBA00022763"/>
    </source>
</evidence>
<dbReference type="CDD" id="cd18793">
    <property type="entry name" value="SF2_C_SNF"/>
    <property type="match status" value="1"/>
</dbReference>
<reference evidence="14 15" key="1">
    <citation type="submission" date="2011-02" db="EMBL/GenBank/DDBJ databases">
        <title>The Genome Sequence of Sphaeroforma arctica JP610.</title>
        <authorList>
            <consortium name="The Broad Institute Genome Sequencing Platform"/>
            <person name="Russ C."/>
            <person name="Cuomo C."/>
            <person name="Young S.K."/>
            <person name="Zeng Q."/>
            <person name="Gargeya S."/>
            <person name="Alvarado L."/>
            <person name="Berlin A."/>
            <person name="Chapman S.B."/>
            <person name="Chen Z."/>
            <person name="Freedman E."/>
            <person name="Gellesch M."/>
            <person name="Goldberg J."/>
            <person name="Griggs A."/>
            <person name="Gujja S."/>
            <person name="Heilman E."/>
            <person name="Heiman D."/>
            <person name="Howarth C."/>
            <person name="Mehta T."/>
            <person name="Neiman D."/>
            <person name="Pearson M."/>
            <person name="Roberts A."/>
            <person name="Saif S."/>
            <person name="Shea T."/>
            <person name="Shenoy N."/>
            <person name="Sisk P."/>
            <person name="Stolte C."/>
            <person name="Sykes S."/>
            <person name="White J."/>
            <person name="Yandava C."/>
            <person name="Burger G."/>
            <person name="Gray M.W."/>
            <person name="Holland P.W.H."/>
            <person name="King N."/>
            <person name="Lang F.B.F."/>
            <person name="Roger A.J."/>
            <person name="Ruiz-Trillo I."/>
            <person name="Haas B."/>
            <person name="Nusbaum C."/>
            <person name="Birren B."/>
        </authorList>
    </citation>
    <scope>NUCLEOTIDE SEQUENCE [LARGE SCALE GENOMIC DNA]</scope>
    <source>
        <strain evidence="14 15">JP610</strain>
    </source>
</reference>
<feature type="region of interest" description="Disordered" evidence="11">
    <location>
        <begin position="199"/>
        <end position="225"/>
    </location>
</feature>
<protein>
    <recommendedName>
        <fullName evidence="16">DNA excision repair protein ERCC-6</fullName>
    </recommendedName>
</protein>
<dbReference type="GO" id="GO:0005524">
    <property type="term" value="F:ATP binding"/>
    <property type="evidence" value="ECO:0007669"/>
    <property type="project" value="InterPro"/>
</dbReference>
<evidence type="ECO:0000256" key="5">
    <source>
        <dbReference type="ARBA" id="ARBA00022801"/>
    </source>
</evidence>
<dbReference type="CDD" id="cd18000">
    <property type="entry name" value="DEXHc_ERCC6"/>
    <property type="match status" value="1"/>
</dbReference>
<sequence>MLLAQAMKSRQTKEMKEKEQKLNKEKLVLEAKLAVVNANIEALQEIIRRQKTESSSTDTPETGSVAELWASSKGNRCQTKGRRQVESNEQAMQRQEAKDKLVSLGLITPFGTTVSEAMGKSTGKAGSGAVEQDSTELLANAEAADAALMRSIVSHKKAEFGGAQAKRAGLGLTLTHRSKPLQKGGAETGEPVEDTLVLSDTGSEPGSEIGVDSSSEADAADSDYVPSDVENTIVAEDMEEDAVMSEVDVEIEDGHDLYTDSVEQGEFDNEKVSDAKARKAKKDLKTKRTTDDVDDRVYWKRYKKWARARIKERRLAERLMALDEDSVEVVDGSSPLLAIENGTNVDINTQPLFPSKRASNKTKKQRRKRATDSSDTDSEDEMDEITDEMLKEEEFKPHPVEPDEVMGQFKVPGEVWSRLLVYQKVAVRWMWELHGQKAGGILGDEMGLGKTVQAIALLAGMKYSGISGRDAQVKNGMRQKRTPRLLKNVLIVCPGTIMHQWVAEFNKWWAPFRCYILHESGSFKTQGLDRAKMIEQFRRTGNVMITTYQGLKNDTQYLLPIRWDYVILDEGHKIRNPDADITIACKQLRCVHRLILSGSPLQNNLKELWSLFDFVFPGRLGPLPVFNAELAIPINLGGYANATAVQVQTSYKCCMVLRDAISPYLLRRQKVDVLSSLPKKVEQVLFCSLTPKQRTLYRQFLNGKECASIMAGRQNLLYGIGIMRKLCNHPHLAHVADIKKLEQSHYDNYGDWQLSGKMAVLRLLLIRWKEDGDRVLLFSQTRQMLDILELFVRQCGYKYCRMDGNVPVKQRQGLVKTYNEDQSIFVFLLTTKVGGLGVNLTGANRVVIYDPDWNPSTDMQARERAWRIGQERDVTVFRLLTQGAIEEKMYHRQIFKQFLANRVLKDPKQRRFFKSNDLHELFQLNEEVPDENSKSETATMFAEPGTEISRRDMSETTTDEPSDMTNGSQTTGQRDFHTQIHQDERTHREVGEEQNLAEEGRDTANESTSKVGRGPDGCDTGERSDSIPDTAKRRGEDGFGVINASDIAGVAAVETTGIENEAERKLKRDRRRKANYDTEEIDNQGDSDGVSSSKNININGKGLEDGEVAVDKISAGGMYLSKRQRVELYRKEKRERYEKAKMRGRREPMRGEESDSDGGLKNYAVGKDEDEGGILSMLFKNTGMVNGALQHDRIVDGGGQEELLVENEAKKVAKRAADALKKARSLRAHVPVHSVTWTGKTGSGPHAPKANAPNAGGGSSSSWWTQGSGKRENGLTGPHASTSTGVKVIKRRFGNVKSQALSNTARVDQAADELLGGSMSNAHSPASVHRRLASSASASANNSRTQSPMHFQMMQGNDTSANVVNTLQDNEYRSTQRIGAALGGRGAVDGSSDTGGKLSVMGTSNNFDQNGNIVDNAVNPSATEASITASSSLLNRMRQRAGLGTMDEQDATRVLVAQLRDFIGRQPNQRAATHAIVGEFELKLSKDDLGVFRSMLKEIAKFNRIDGVGGWKLKEDYM</sequence>
<dbReference type="InterPro" id="IPR050496">
    <property type="entry name" value="SNF2_RAD54_helicase_repair"/>
</dbReference>
<evidence type="ECO:0000259" key="13">
    <source>
        <dbReference type="PROSITE" id="PS51194"/>
    </source>
</evidence>
<feature type="compositionally biased region" description="Polar residues" evidence="11">
    <location>
        <begin position="53"/>
        <end position="62"/>
    </location>
</feature>
<dbReference type="GeneID" id="25907535"/>
<evidence type="ECO:0000256" key="11">
    <source>
        <dbReference type="SAM" id="MobiDB-lite"/>
    </source>
</evidence>
<keyword evidence="3" id="KW-0547">Nucleotide-binding</keyword>
<dbReference type="InterPro" id="IPR001650">
    <property type="entry name" value="Helicase_C-like"/>
</dbReference>
<feature type="compositionally biased region" description="Basic and acidic residues" evidence="11">
    <location>
        <begin position="1139"/>
        <end position="1153"/>
    </location>
</feature>
<feature type="region of interest" description="Disordered" evidence="11">
    <location>
        <begin position="1063"/>
        <end position="1094"/>
    </location>
</feature>
<evidence type="ECO:0000313" key="14">
    <source>
        <dbReference type="EMBL" id="KNC80608.1"/>
    </source>
</evidence>
<feature type="domain" description="Helicase ATP-binding" evidence="12">
    <location>
        <begin position="431"/>
        <end position="618"/>
    </location>
</feature>
<organism evidence="14 15">
    <name type="scientific">Sphaeroforma arctica JP610</name>
    <dbReference type="NCBI Taxonomy" id="667725"/>
    <lineage>
        <taxon>Eukaryota</taxon>
        <taxon>Ichthyosporea</taxon>
        <taxon>Ichthyophonida</taxon>
        <taxon>Sphaeroforma</taxon>
    </lineage>
</organism>
<dbReference type="InterPro" id="IPR027417">
    <property type="entry name" value="P-loop_NTPase"/>
</dbReference>
<dbReference type="PANTHER" id="PTHR45629">
    <property type="entry name" value="SNF2/RAD54 FAMILY MEMBER"/>
    <property type="match status" value="1"/>
</dbReference>
<feature type="region of interest" description="Disordered" evidence="11">
    <location>
        <begin position="1"/>
        <end position="21"/>
    </location>
</feature>
<feature type="compositionally biased region" description="Polar residues" evidence="11">
    <location>
        <begin position="963"/>
        <end position="973"/>
    </location>
</feature>
<keyword evidence="6" id="KW-0347">Helicase</keyword>
<comment type="similarity">
    <text evidence="2">Belongs to the SNF2/RAD54 helicase family.</text>
</comment>
<dbReference type="CDD" id="cd22254">
    <property type="entry name" value="CSB_WHD"/>
    <property type="match status" value="1"/>
</dbReference>
<feature type="region of interest" description="Disordered" evidence="11">
    <location>
        <begin position="924"/>
        <end position="1038"/>
    </location>
</feature>
<dbReference type="SMART" id="SM00487">
    <property type="entry name" value="DEXDc"/>
    <property type="match status" value="1"/>
</dbReference>
<feature type="region of interest" description="Disordered" evidence="11">
    <location>
        <begin position="347"/>
        <end position="383"/>
    </location>
</feature>
<comment type="subcellular location">
    <subcellularLocation>
        <location evidence="1">Nucleus</location>
    </subcellularLocation>
</comment>
<dbReference type="eggNOG" id="KOG0387">
    <property type="taxonomic scope" value="Eukaryota"/>
</dbReference>
<dbReference type="GO" id="GO:0006283">
    <property type="term" value="P:transcription-coupled nucleotide-excision repair"/>
    <property type="evidence" value="ECO:0007669"/>
    <property type="project" value="TreeGrafter"/>
</dbReference>
<keyword evidence="7" id="KW-0067">ATP-binding</keyword>
<evidence type="ECO:0000313" key="15">
    <source>
        <dbReference type="Proteomes" id="UP000054560"/>
    </source>
</evidence>
<evidence type="ECO:0000256" key="1">
    <source>
        <dbReference type="ARBA" id="ARBA00004123"/>
    </source>
</evidence>
<feature type="region of interest" description="Disordered" evidence="11">
    <location>
        <begin position="1316"/>
        <end position="1345"/>
    </location>
</feature>
<dbReference type="STRING" id="667725.A0A0L0FXE3"/>